<evidence type="ECO:0000256" key="6">
    <source>
        <dbReference type="ARBA" id="ARBA00023136"/>
    </source>
</evidence>
<dbReference type="Proteomes" id="UP000671852">
    <property type="component" value="Chromosome"/>
</dbReference>
<evidence type="ECO:0000256" key="3">
    <source>
        <dbReference type="ARBA" id="ARBA00022475"/>
    </source>
</evidence>
<evidence type="ECO:0000313" key="10">
    <source>
        <dbReference type="Proteomes" id="UP000671852"/>
    </source>
</evidence>
<comment type="subcellular location">
    <subcellularLocation>
        <location evidence="1">Cell membrane</location>
        <topology evidence="1">Multi-pass membrane protein</topology>
    </subcellularLocation>
</comment>
<keyword evidence="10" id="KW-1185">Reference proteome</keyword>
<feature type="domain" description="Glycine transporter" evidence="8">
    <location>
        <begin position="7"/>
        <end position="79"/>
    </location>
</feature>
<dbReference type="KEGG" id="saqt:GJV85_04680"/>
<feature type="transmembrane region" description="Helical" evidence="7">
    <location>
        <begin position="58"/>
        <end position="79"/>
    </location>
</feature>
<feature type="transmembrane region" description="Helical" evidence="7">
    <location>
        <begin position="147"/>
        <end position="166"/>
    </location>
</feature>
<keyword evidence="3" id="KW-1003">Cell membrane</keyword>
<feature type="transmembrane region" description="Helical" evidence="7">
    <location>
        <begin position="119"/>
        <end position="140"/>
    </location>
</feature>
<evidence type="ECO:0000256" key="5">
    <source>
        <dbReference type="ARBA" id="ARBA00022989"/>
    </source>
</evidence>
<comment type="similarity">
    <text evidence="2">Belongs to the UPF0126 family.</text>
</comment>
<evidence type="ECO:0000256" key="7">
    <source>
        <dbReference type="SAM" id="Phobius"/>
    </source>
</evidence>
<keyword evidence="4 7" id="KW-0812">Transmembrane</keyword>
<evidence type="ECO:0000259" key="8">
    <source>
        <dbReference type="Pfam" id="PF03458"/>
    </source>
</evidence>
<dbReference type="InterPro" id="IPR005115">
    <property type="entry name" value="Gly_transporter"/>
</dbReference>
<keyword evidence="6 7" id="KW-0472">Membrane</keyword>
<dbReference type="AlphaFoldDB" id="A0A975AZG3"/>
<reference evidence="9" key="1">
    <citation type="submission" date="2019-11" db="EMBL/GenBank/DDBJ databases">
        <authorList>
            <person name="Kojima H."/>
        </authorList>
    </citation>
    <scope>NUCLEOTIDE SEQUENCE</scope>
    <source>
        <strain evidence="9">H1576</strain>
    </source>
</reference>
<keyword evidence="5 7" id="KW-1133">Transmembrane helix</keyword>
<feature type="domain" description="Glycine transporter" evidence="8">
    <location>
        <begin position="95"/>
        <end position="168"/>
    </location>
</feature>
<dbReference type="PANTHER" id="PTHR30506">
    <property type="entry name" value="INNER MEMBRANE PROTEIN"/>
    <property type="match status" value="1"/>
</dbReference>
<sequence length="203" mass="22353">MIEYTVILDIIGTIAFSLSGYILAARAKFDILGVMVLTFITAFGGGVVRDLLVDRIPFIFHATYPITIVLVTIIIAYVFKLHKHTKLTDNIIFHLSDSIGLSMFAFTGAIVGFDAGFNLAGVVFLSFLTAVGGGIIRSVIMNEVPFVLTNDFYGTIAIVLGFLVWLCKTFECLNTPSTIALLVFGIVMRLFAIKYQWKLPKLI</sequence>
<name>A0A975AZG3_9BACT</name>
<gene>
    <name evidence="9" type="ORF">GJV85_04680</name>
</gene>
<evidence type="ECO:0000256" key="1">
    <source>
        <dbReference type="ARBA" id="ARBA00004651"/>
    </source>
</evidence>
<reference evidence="9" key="2">
    <citation type="submission" date="2021-04" db="EMBL/GenBank/DDBJ databases">
        <title>Isolation and characterization of a novel species of the genus Sulfurimonas.</title>
        <authorList>
            <person name="Fukui M."/>
        </authorList>
    </citation>
    <scope>NUCLEOTIDE SEQUENCE</scope>
    <source>
        <strain evidence="9">H1576</strain>
    </source>
</reference>
<dbReference type="PANTHER" id="PTHR30506:SF3">
    <property type="entry name" value="UPF0126 INNER MEMBRANE PROTEIN YADS-RELATED"/>
    <property type="match status" value="1"/>
</dbReference>
<feature type="transmembrane region" description="Helical" evidence="7">
    <location>
        <begin position="91"/>
        <end position="113"/>
    </location>
</feature>
<feature type="transmembrane region" description="Helical" evidence="7">
    <location>
        <begin position="6"/>
        <end position="24"/>
    </location>
</feature>
<dbReference type="EMBL" id="CP046072">
    <property type="protein sequence ID" value="QSZ41431.1"/>
    <property type="molecule type" value="Genomic_DNA"/>
</dbReference>
<accession>A0A975AZG3</accession>
<feature type="transmembrane region" description="Helical" evidence="7">
    <location>
        <begin position="178"/>
        <end position="197"/>
    </location>
</feature>
<proteinExistence type="inferred from homology"/>
<evidence type="ECO:0000256" key="4">
    <source>
        <dbReference type="ARBA" id="ARBA00022692"/>
    </source>
</evidence>
<dbReference type="Pfam" id="PF03458">
    <property type="entry name" value="Gly_transporter"/>
    <property type="match status" value="2"/>
</dbReference>
<evidence type="ECO:0000256" key="2">
    <source>
        <dbReference type="ARBA" id="ARBA00008193"/>
    </source>
</evidence>
<protein>
    <submittedName>
        <fullName evidence="9">Trimeric intracellular cation channel family protein</fullName>
    </submittedName>
</protein>
<feature type="transmembrane region" description="Helical" evidence="7">
    <location>
        <begin position="31"/>
        <end position="52"/>
    </location>
</feature>
<organism evidence="9 10">
    <name type="scientific">Sulfurimonas aquatica</name>
    <dbReference type="NCBI Taxonomy" id="2672570"/>
    <lineage>
        <taxon>Bacteria</taxon>
        <taxon>Pseudomonadati</taxon>
        <taxon>Campylobacterota</taxon>
        <taxon>Epsilonproteobacteria</taxon>
        <taxon>Campylobacterales</taxon>
        <taxon>Sulfurimonadaceae</taxon>
        <taxon>Sulfurimonas</taxon>
    </lineage>
</organism>
<evidence type="ECO:0000313" key="9">
    <source>
        <dbReference type="EMBL" id="QSZ41431.1"/>
    </source>
</evidence>
<dbReference type="GO" id="GO:0005886">
    <property type="term" value="C:plasma membrane"/>
    <property type="evidence" value="ECO:0007669"/>
    <property type="project" value="UniProtKB-SubCell"/>
</dbReference>
<dbReference type="RefSeq" id="WP_207562712.1">
    <property type="nucleotide sequence ID" value="NZ_CP046072.1"/>
</dbReference>